<dbReference type="EC" id="3.2.1.14" evidence="2"/>
<evidence type="ECO:0000256" key="4">
    <source>
        <dbReference type="ARBA" id="ARBA00023295"/>
    </source>
</evidence>
<evidence type="ECO:0000256" key="6">
    <source>
        <dbReference type="RuleBase" id="RU004453"/>
    </source>
</evidence>
<comment type="catalytic activity">
    <reaction evidence="1">
        <text>Random endo-hydrolysis of N-acetyl-beta-D-glucosaminide (1-&gt;4)-beta-linkages in chitin and chitodextrins.</text>
        <dbReference type="EC" id="3.2.1.14"/>
    </reaction>
</comment>
<dbReference type="Pfam" id="PF00704">
    <property type="entry name" value="Glyco_hydro_18"/>
    <property type="match status" value="1"/>
</dbReference>
<dbReference type="InterPro" id="IPR001223">
    <property type="entry name" value="Glyco_hydro18_cat"/>
</dbReference>
<dbReference type="GO" id="GO:0005576">
    <property type="term" value="C:extracellular region"/>
    <property type="evidence" value="ECO:0007669"/>
    <property type="project" value="TreeGrafter"/>
</dbReference>
<feature type="domain" description="GH18" evidence="8">
    <location>
        <begin position="23"/>
        <end position="319"/>
    </location>
</feature>
<dbReference type="Proteomes" id="UP000501812">
    <property type="component" value="Chromosome"/>
</dbReference>
<evidence type="ECO:0000256" key="2">
    <source>
        <dbReference type="ARBA" id="ARBA00012729"/>
    </source>
</evidence>
<protein>
    <recommendedName>
        <fullName evidence="2">chitinase</fullName>
        <ecNumber evidence="2">3.2.1.14</ecNumber>
    </recommendedName>
</protein>
<dbReference type="InterPro" id="IPR011583">
    <property type="entry name" value="Chitinase_II/V-like_cat"/>
</dbReference>
<dbReference type="GO" id="GO:0008843">
    <property type="term" value="F:endochitinase activity"/>
    <property type="evidence" value="ECO:0007669"/>
    <property type="project" value="UniProtKB-EC"/>
</dbReference>
<dbReference type="RefSeq" id="WP_169457092.1">
    <property type="nucleotide sequence ID" value="NZ_CP051774.1"/>
</dbReference>
<comment type="similarity">
    <text evidence="6">Belongs to the glycosyl hydrolase 18 family.</text>
</comment>
<dbReference type="GO" id="GO:0005975">
    <property type="term" value="P:carbohydrate metabolic process"/>
    <property type="evidence" value="ECO:0007669"/>
    <property type="project" value="InterPro"/>
</dbReference>
<accession>A0A858RPD7</accession>
<dbReference type="AlphaFoldDB" id="A0A858RPD7"/>
<evidence type="ECO:0000256" key="5">
    <source>
        <dbReference type="RuleBase" id="RU000489"/>
    </source>
</evidence>
<dbReference type="InterPro" id="IPR017853">
    <property type="entry name" value="GH"/>
</dbReference>
<dbReference type="SUPFAM" id="SSF51445">
    <property type="entry name" value="(Trans)glycosidases"/>
    <property type="match status" value="1"/>
</dbReference>
<feature type="signal peptide" evidence="7">
    <location>
        <begin position="1"/>
        <end position="21"/>
    </location>
</feature>
<dbReference type="PANTHER" id="PTHR11177:SF317">
    <property type="entry name" value="CHITINASE 12-RELATED"/>
    <property type="match status" value="1"/>
</dbReference>
<dbReference type="InterPro" id="IPR050314">
    <property type="entry name" value="Glycosyl_Hydrlase_18"/>
</dbReference>
<dbReference type="SMART" id="SM00636">
    <property type="entry name" value="Glyco_18"/>
    <property type="match status" value="1"/>
</dbReference>
<evidence type="ECO:0000313" key="9">
    <source>
        <dbReference type="EMBL" id="QJE98605.1"/>
    </source>
</evidence>
<dbReference type="GO" id="GO:0008061">
    <property type="term" value="F:chitin binding"/>
    <property type="evidence" value="ECO:0007669"/>
    <property type="project" value="InterPro"/>
</dbReference>
<keyword evidence="10" id="KW-1185">Reference proteome</keyword>
<reference evidence="9 10" key="1">
    <citation type="submission" date="2020-04" db="EMBL/GenBank/DDBJ databases">
        <title>Luteolibacter sp. G-1-1-1 isolated from soil.</title>
        <authorList>
            <person name="Dahal R.H."/>
        </authorList>
    </citation>
    <scope>NUCLEOTIDE SEQUENCE [LARGE SCALE GENOMIC DNA]</scope>
    <source>
        <strain evidence="9 10">G-1-1-1</strain>
    </source>
</reference>
<sequence length="322" mass="35303">MKGLLLSFCLAALFITPAAQARKKVVAYVPNWVNLEEFSKEIDYGKLTHINIAFENPVDDEGNLSFNKRNRALMERAKAAQVKVLVSIGGGAASGDAVLKPRYFKLLSDEFRPGFVKKLADYVEAQGFDGLDVDIEGPSINEDYGKFIAELSAALQPKGKLLTAALSKGYGGDRVPDAALGYFDFLNIMAYDGAGFWNPDAPGQHSSLEFAKSATKYWVGRGLPKSKAVLGVPFYGYGFGEAFRKRCYNYSEILVQHPGAENLDQVGNTIWYNGIPTIREKAKHVVDENLGGIMIWSLDTDGNGEKSLLTAIDSTLNPREKK</sequence>
<dbReference type="PANTHER" id="PTHR11177">
    <property type="entry name" value="CHITINASE"/>
    <property type="match status" value="1"/>
</dbReference>
<gene>
    <name evidence="9" type="ORF">HHL09_23415</name>
</gene>
<proteinExistence type="inferred from homology"/>
<keyword evidence="4 5" id="KW-0326">Glycosidase</keyword>
<keyword evidence="7" id="KW-0732">Signal</keyword>
<name>A0A858RPD7_9BACT</name>
<dbReference type="PROSITE" id="PS51910">
    <property type="entry name" value="GH18_2"/>
    <property type="match status" value="1"/>
</dbReference>
<keyword evidence="3 5" id="KW-0378">Hydrolase</keyword>
<evidence type="ECO:0000313" key="10">
    <source>
        <dbReference type="Proteomes" id="UP000501812"/>
    </source>
</evidence>
<evidence type="ECO:0000256" key="7">
    <source>
        <dbReference type="SAM" id="SignalP"/>
    </source>
</evidence>
<dbReference type="Gene3D" id="3.40.5.30">
    <property type="entry name" value="(Trans)glycosidases - domain 2"/>
    <property type="match status" value="1"/>
</dbReference>
<dbReference type="PROSITE" id="PS01095">
    <property type="entry name" value="GH18_1"/>
    <property type="match status" value="1"/>
</dbReference>
<evidence type="ECO:0000259" key="8">
    <source>
        <dbReference type="PROSITE" id="PS51910"/>
    </source>
</evidence>
<organism evidence="9 10">
    <name type="scientific">Luteolibacter luteus</name>
    <dbReference type="NCBI Taxonomy" id="2728835"/>
    <lineage>
        <taxon>Bacteria</taxon>
        <taxon>Pseudomonadati</taxon>
        <taxon>Verrucomicrobiota</taxon>
        <taxon>Verrucomicrobiia</taxon>
        <taxon>Verrucomicrobiales</taxon>
        <taxon>Verrucomicrobiaceae</taxon>
        <taxon>Luteolibacter</taxon>
    </lineage>
</organism>
<evidence type="ECO:0000256" key="3">
    <source>
        <dbReference type="ARBA" id="ARBA00022801"/>
    </source>
</evidence>
<dbReference type="KEGG" id="luo:HHL09_23415"/>
<dbReference type="GO" id="GO:0006032">
    <property type="term" value="P:chitin catabolic process"/>
    <property type="evidence" value="ECO:0007669"/>
    <property type="project" value="TreeGrafter"/>
</dbReference>
<feature type="chain" id="PRO_5032811034" description="chitinase" evidence="7">
    <location>
        <begin position="22"/>
        <end position="322"/>
    </location>
</feature>
<dbReference type="EMBL" id="CP051774">
    <property type="protein sequence ID" value="QJE98605.1"/>
    <property type="molecule type" value="Genomic_DNA"/>
</dbReference>
<evidence type="ECO:0000256" key="1">
    <source>
        <dbReference type="ARBA" id="ARBA00000822"/>
    </source>
</evidence>
<dbReference type="Gene3D" id="3.20.20.80">
    <property type="entry name" value="Glycosidases"/>
    <property type="match status" value="1"/>
</dbReference>
<dbReference type="InterPro" id="IPR001579">
    <property type="entry name" value="Glyco_hydro_18_chit_AS"/>
</dbReference>